<comment type="caution">
    <text evidence="1">The sequence shown here is derived from an EMBL/GenBank/DDBJ whole genome shotgun (WGS) entry which is preliminary data.</text>
</comment>
<dbReference type="EMBL" id="JASBWR010000057">
    <property type="protein sequence ID" value="KAJ9101481.1"/>
    <property type="molecule type" value="Genomic_DNA"/>
</dbReference>
<gene>
    <name evidence="1" type="ORF">QFC19_005132</name>
</gene>
<sequence length="281" mass="29889">MRVGKLPESQLNESAAPRLRIIARNGTGVDMIHKETCIKRGIVVTNQPGGNAQAVAELALTLALTLLRRVVEVNQRLRAGERVPSISALAPGLYGKVVGLVGMGDIAHEFAKLLVHGFNCKVVIYSPTSATTKWTPACPNAPASAIPHTRAATLAELLPQVDVLSLHCPLLPETKHLISSPELALLKPSAVIINTARGGIIDELALADALRRGEIAGAGIDVWETEPPTTEKYAELIGMQNVVALPHLGGSTDEVTKVGCVNAVDICFDYLEGKPARNRVY</sequence>
<keyword evidence="2" id="KW-1185">Reference proteome</keyword>
<evidence type="ECO:0000313" key="2">
    <source>
        <dbReference type="Proteomes" id="UP001241377"/>
    </source>
</evidence>
<proteinExistence type="predicted"/>
<organism evidence="1 2">
    <name type="scientific">Naganishia cerealis</name>
    <dbReference type="NCBI Taxonomy" id="610337"/>
    <lineage>
        <taxon>Eukaryota</taxon>
        <taxon>Fungi</taxon>
        <taxon>Dikarya</taxon>
        <taxon>Basidiomycota</taxon>
        <taxon>Agaricomycotina</taxon>
        <taxon>Tremellomycetes</taxon>
        <taxon>Filobasidiales</taxon>
        <taxon>Filobasidiaceae</taxon>
        <taxon>Naganishia</taxon>
    </lineage>
</organism>
<reference evidence="1" key="1">
    <citation type="submission" date="2023-04" db="EMBL/GenBank/DDBJ databases">
        <title>Draft Genome sequencing of Naganishia species isolated from polar environments using Oxford Nanopore Technology.</title>
        <authorList>
            <person name="Leo P."/>
            <person name="Venkateswaran K."/>
        </authorList>
    </citation>
    <scope>NUCLEOTIDE SEQUENCE</scope>
    <source>
        <strain evidence="1">MNA-CCFEE 5261</strain>
    </source>
</reference>
<evidence type="ECO:0000313" key="1">
    <source>
        <dbReference type="EMBL" id="KAJ9101481.1"/>
    </source>
</evidence>
<accession>A0ACC2VQU0</accession>
<dbReference type="Proteomes" id="UP001241377">
    <property type="component" value="Unassembled WGS sequence"/>
</dbReference>
<name>A0ACC2VQU0_9TREE</name>
<protein>
    <submittedName>
        <fullName evidence="1">Uncharacterized protein</fullName>
    </submittedName>
</protein>